<dbReference type="VEuPathDB" id="FungiDB:VP01_116g5"/>
<dbReference type="OrthoDB" id="2497685at2759"/>
<dbReference type="EMBL" id="LAVV01001888">
    <property type="protein sequence ID" value="KNZ63232.1"/>
    <property type="molecule type" value="Genomic_DNA"/>
</dbReference>
<gene>
    <name evidence="1" type="ORF">VP01_116g5</name>
</gene>
<sequence>MRMRSLCPPTAQELKEYTKVRDQIARALDKSLVFSDGEAFDAKNLATRLHQKLSPPANPYNRGEEFIPSESEYENYFARLQLQQAIATRLEYLERNLESIKVMSGLNFYEQQVKNQVDLLLTELFGPDHREKFEAQYQAVINHIAPQIRAWYHQPNLPPAIRDYFLTLLENPHVDSPRPADWQRFAKARAAQLLPPPRTFEEEGEDSIPTVEKVMQKSPPNSLEVDMRHYAVAQRFEYLLEQVNFAAHHLLVDELKEQVSLALAKPESLKPSLKAVFANLNKANLEWLEDRYQQFHRSLETPSMIFQQLKGLPEDEIRIRSALESHTGLINFLSVEDKSALDQASSDQQRFEQKLDGLILRYEQGTQKEALENLKQAASKPDPAAVEERPFVTRLYEKGMIDDETHARLNPSGGLPREAFLQTLGSREDFVKEVMRKFEQDLLHELDTPKREDISKRTTALLARFHIEALNVQAKRLYLNQGLFDTTPSYNFDKALEVFNPEQLQLLANDHTDDSQLLAKAYIQGLFYWAPAEEKYTSSLDEFLSRIKIPQDGNVRRTTTEKQGILARWPDFDRRLSAMYLEPLTEGDARLTGTPYARLTREGMGHINQLARSFYPSQHLRNQISLRDGVQEFEAQHQQHVRPILNTMNAWLRDPKIRPLHQPLEDEFQTSAAVRFLLSIGNKFKTYFLGKAKRKDFHRSHHPFQLS</sequence>
<name>A0A0L6VRH3_9BASI</name>
<dbReference type="AlphaFoldDB" id="A0A0L6VRH3"/>
<keyword evidence="2" id="KW-1185">Reference proteome</keyword>
<accession>A0A0L6VRH3</accession>
<reference evidence="1 2" key="1">
    <citation type="submission" date="2015-08" db="EMBL/GenBank/DDBJ databases">
        <title>Next Generation Sequencing and Analysis of the Genome of Puccinia sorghi L Schw, the Causal Agent of Maize Common Rust.</title>
        <authorList>
            <person name="Rochi L."/>
            <person name="Burguener G."/>
            <person name="Darino M."/>
            <person name="Turjanski A."/>
            <person name="Kreff E."/>
            <person name="Dieguez M.J."/>
            <person name="Sacco F."/>
        </authorList>
    </citation>
    <scope>NUCLEOTIDE SEQUENCE [LARGE SCALE GENOMIC DNA]</scope>
    <source>
        <strain evidence="1 2">RO10H11247</strain>
    </source>
</reference>
<evidence type="ECO:0000313" key="2">
    <source>
        <dbReference type="Proteomes" id="UP000037035"/>
    </source>
</evidence>
<protein>
    <submittedName>
        <fullName evidence="1">Uncharacterized protein</fullName>
    </submittedName>
</protein>
<evidence type="ECO:0000313" key="1">
    <source>
        <dbReference type="EMBL" id="KNZ63232.1"/>
    </source>
</evidence>
<dbReference type="Proteomes" id="UP000037035">
    <property type="component" value="Unassembled WGS sequence"/>
</dbReference>
<comment type="caution">
    <text evidence="1">The sequence shown here is derived from an EMBL/GenBank/DDBJ whole genome shotgun (WGS) entry which is preliminary data.</text>
</comment>
<organism evidence="1 2">
    <name type="scientific">Puccinia sorghi</name>
    <dbReference type="NCBI Taxonomy" id="27349"/>
    <lineage>
        <taxon>Eukaryota</taxon>
        <taxon>Fungi</taxon>
        <taxon>Dikarya</taxon>
        <taxon>Basidiomycota</taxon>
        <taxon>Pucciniomycotina</taxon>
        <taxon>Pucciniomycetes</taxon>
        <taxon>Pucciniales</taxon>
        <taxon>Pucciniaceae</taxon>
        <taxon>Puccinia</taxon>
    </lineage>
</organism>
<proteinExistence type="predicted"/>